<dbReference type="Pfam" id="PF13516">
    <property type="entry name" value="LRR_6"/>
    <property type="match status" value="4"/>
</dbReference>
<accession>A0A6H9Z1L4</accession>
<dbReference type="Proteomes" id="UP000468735">
    <property type="component" value="Unassembled WGS sequence"/>
</dbReference>
<dbReference type="InterPro" id="IPR027038">
    <property type="entry name" value="RanGap"/>
</dbReference>
<keyword evidence="5" id="KW-1185">Reference proteome</keyword>
<dbReference type="GO" id="GO:0005096">
    <property type="term" value="F:GTPase activator activity"/>
    <property type="evidence" value="ECO:0007669"/>
    <property type="project" value="UniProtKB-KW"/>
</dbReference>
<dbReference type="GO" id="GO:0048471">
    <property type="term" value="C:perinuclear region of cytoplasm"/>
    <property type="evidence" value="ECO:0007669"/>
    <property type="project" value="TreeGrafter"/>
</dbReference>
<reference evidence="4 5" key="1">
    <citation type="submission" date="2019-09" db="EMBL/GenBank/DDBJ databases">
        <title>Actinomadura physcomitrii sp. nov., a novel actinomycete isolated from moss [Physcomitrium sphaericum (Ludw) Fuernr].</title>
        <authorList>
            <person name="Zhuang X."/>
            <person name="Liu C."/>
        </authorList>
    </citation>
    <scope>NUCLEOTIDE SEQUENCE [LARGE SCALE GENOMIC DNA]</scope>
    <source>
        <strain evidence="4 5">HMC1</strain>
    </source>
</reference>
<evidence type="ECO:0000313" key="4">
    <source>
        <dbReference type="EMBL" id="KAB2348438.1"/>
    </source>
</evidence>
<keyword evidence="1" id="KW-0343">GTPase activation</keyword>
<dbReference type="PANTHER" id="PTHR24113">
    <property type="entry name" value="RAN GTPASE-ACTIVATING PROTEIN 1"/>
    <property type="match status" value="1"/>
</dbReference>
<comment type="caution">
    <text evidence="4">The sequence shown here is derived from an EMBL/GenBank/DDBJ whole genome shotgun (WGS) entry which is preliminary data.</text>
</comment>
<dbReference type="AlphaFoldDB" id="A0A6H9Z1L4"/>
<dbReference type="InterPro" id="IPR032675">
    <property type="entry name" value="LRR_dom_sf"/>
</dbReference>
<dbReference type="PANTHER" id="PTHR24113:SF12">
    <property type="entry name" value="RAN GTPASE-ACTIVATING PROTEIN 1"/>
    <property type="match status" value="1"/>
</dbReference>
<evidence type="ECO:0008006" key="6">
    <source>
        <dbReference type="Google" id="ProtNLM"/>
    </source>
</evidence>
<dbReference type="SUPFAM" id="SSF52047">
    <property type="entry name" value="RNI-like"/>
    <property type="match status" value="1"/>
</dbReference>
<dbReference type="GO" id="GO:0031267">
    <property type="term" value="F:small GTPase binding"/>
    <property type="evidence" value="ECO:0007669"/>
    <property type="project" value="TreeGrafter"/>
</dbReference>
<protein>
    <recommendedName>
        <fullName evidence="6">TIGR02996 domain-containing protein</fullName>
    </recommendedName>
</protein>
<name>A0A6H9Z1L4_9ACTN</name>
<keyword evidence="3" id="KW-0677">Repeat</keyword>
<dbReference type="GO" id="GO:0005829">
    <property type="term" value="C:cytosol"/>
    <property type="evidence" value="ECO:0007669"/>
    <property type="project" value="TreeGrafter"/>
</dbReference>
<sequence length="334" mass="36277">MARLLSVLDHKMPWMEIAALEQRLRDRPGDLASWRAYGDWLSERGDARGALIRLEQRRARVGAVEREALEREFAALVKEHQEGWDAALPTGATVVERRYGFATKVAIEWSEGAPVLIEQALRGPFVTALRVTAPAQEDYWDESFFDDDGEPLPASNVEAGALATLNLARLTELDLSYLRIGALGAKALAVSMYLRSDAESLATLAGSGAPGGSSGDAQQRIEALDLRYSHIGNSGLAALAEAPFFGGIRRLRLQSNAITAAGVSSLHRFEGLAELDLRYNAIGAEGVQALLAAPFIGSLKRLLLYREDVGDDGARTLARAPQLPPALRSYWRSV</sequence>
<organism evidence="4 5">
    <name type="scientific">Actinomadura rudentiformis</name>
    <dbReference type="NCBI Taxonomy" id="359158"/>
    <lineage>
        <taxon>Bacteria</taxon>
        <taxon>Bacillati</taxon>
        <taxon>Actinomycetota</taxon>
        <taxon>Actinomycetes</taxon>
        <taxon>Streptosporangiales</taxon>
        <taxon>Thermomonosporaceae</taxon>
        <taxon>Actinomadura</taxon>
    </lineage>
</organism>
<dbReference type="OrthoDB" id="4144821at2"/>
<evidence type="ECO:0000256" key="2">
    <source>
        <dbReference type="ARBA" id="ARBA00022614"/>
    </source>
</evidence>
<evidence type="ECO:0000313" key="5">
    <source>
        <dbReference type="Proteomes" id="UP000468735"/>
    </source>
</evidence>
<dbReference type="GO" id="GO:0006913">
    <property type="term" value="P:nucleocytoplasmic transport"/>
    <property type="evidence" value="ECO:0007669"/>
    <property type="project" value="TreeGrafter"/>
</dbReference>
<proteinExistence type="predicted"/>
<dbReference type="EMBL" id="WBMT01000007">
    <property type="protein sequence ID" value="KAB2348438.1"/>
    <property type="molecule type" value="Genomic_DNA"/>
</dbReference>
<dbReference type="SMART" id="SM00368">
    <property type="entry name" value="LRR_RI"/>
    <property type="match status" value="4"/>
</dbReference>
<evidence type="ECO:0000256" key="1">
    <source>
        <dbReference type="ARBA" id="ARBA00022468"/>
    </source>
</evidence>
<gene>
    <name evidence="4" type="ORF">F8566_16775</name>
</gene>
<evidence type="ECO:0000256" key="3">
    <source>
        <dbReference type="ARBA" id="ARBA00022737"/>
    </source>
</evidence>
<dbReference type="Gene3D" id="3.80.10.10">
    <property type="entry name" value="Ribonuclease Inhibitor"/>
    <property type="match status" value="1"/>
</dbReference>
<dbReference type="InterPro" id="IPR001611">
    <property type="entry name" value="Leu-rich_rpt"/>
</dbReference>
<keyword evidence="2" id="KW-0433">Leucine-rich repeat</keyword>